<sequence length="92" mass="10711">MSRRLTIKLIFFLSVLVGLIFLYLLLREFIEGLTISELEIFPSVLMFVAIGNLYVSVLLLRKKINPYAWLLVIQILLNIFFCLIFTIISITE</sequence>
<keyword evidence="1" id="KW-0812">Transmembrane</keyword>
<keyword evidence="3" id="KW-1185">Reference proteome</keyword>
<evidence type="ECO:0000313" key="2">
    <source>
        <dbReference type="EMBL" id="OPC61893.1"/>
    </source>
</evidence>
<protein>
    <submittedName>
        <fullName evidence="2">Uncharacterized protein</fullName>
    </submittedName>
</protein>
<dbReference type="Proteomes" id="UP000190813">
    <property type="component" value="Unassembled WGS sequence"/>
</dbReference>
<reference evidence="2 3" key="1">
    <citation type="submission" date="2016-06" db="EMBL/GenBank/DDBJ databases">
        <title>Revisiting the taxonomy of the Elizabethkingia Genus based on Whole-Genome Sequencing, Optical Mapping, and MALDI-TOF.</title>
        <authorList>
            <person name="Nicholson A.C."/>
        </authorList>
    </citation>
    <scope>NUCLEOTIDE SEQUENCE [LARGE SCALE GENOMIC DNA]</scope>
    <source>
        <strain evidence="2 3">G4070</strain>
    </source>
</reference>
<feature type="transmembrane region" description="Helical" evidence="1">
    <location>
        <begin position="7"/>
        <end position="26"/>
    </location>
</feature>
<dbReference type="AlphaFoldDB" id="A0A1T3MBA3"/>
<name>A0A1T3MBA3_9FLAO</name>
<feature type="transmembrane region" description="Helical" evidence="1">
    <location>
        <begin position="38"/>
        <end position="60"/>
    </location>
</feature>
<keyword evidence="1" id="KW-0472">Membrane</keyword>
<gene>
    <name evidence="2" type="ORF">BAZ10_08440</name>
</gene>
<accession>A0A1T3MBA3</accession>
<comment type="caution">
    <text evidence="2">The sequence shown here is derived from an EMBL/GenBank/DDBJ whole genome shotgun (WGS) entry which is preliminary data.</text>
</comment>
<evidence type="ECO:0000256" key="1">
    <source>
        <dbReference type="SAM" id="Phobius"/>
    </source>
</evidence>
<feature type="transmembrane region" description="Helical" evidence="1">
    <location>
        <begin position="67"/>
        <end position="90"/>
    </location>
</feature>
<keyword evidence="1" id="KW-1133">Transmembrane helix</keyword>
<dbReference type="EMBL" id="MAHX01000018">
    <property type="protein sequence ID" value="OPC61893.1"/>
    <property type="molecule type" value="Genomic_DNA"/>
</dbReference>
<proteinExistence type="predicted"/>
<organism evidence="2 3">
    <name type="scientific">Elizabethkingia occulta</name>
    <dbReference type="NCBI Taxonomy" id="1867263"/>
    <lineage>
        <taxon>Bacteria</taxon>
        <taxon>Pseudomonadati</taxon>
        <taxon>Bacteroidota</taxon>
        <taxon>Flavobacteriia</taxon>
        <taxon>Flavobacteriales</taxon>
        <taxon>Weeksellaceae</taxon>
        <taxon>Elizabethkingia</taxon>
    </lineage>
</organism>
<evidence type="ECO:0000313" key="3">
    <source>
        <dbReference type="Proteomes" id="UP000190813"/>
    </source>
</evidence>